<evidence type="ECO:0000313" key="2">
    <source>
        <dbReference type="Proteomes" id="UP000639338"/>
    </source>
</evidence>
<dbReference type="SUPFAM" id="SSF57903">
    <property type="entry name" value="FYVE/PHD zinc finger"/>
    <property type="match status" value="1"/>
</dbReference>
<evidence type="ECO:0008006" key="3">
    <source>
        <dbReference type="Google" id="ProtNLM"/>
    </source>
</evidence>
<evidence type="ECO:0000313" key="1">
    <source>
        <dbReference type="EMBL" id="KAF7992484.1"/>
    </source>
</evidence>
<protein>
    <recommendedName>
        <fullName evidence="3">PHD-type domain-containing protein</fullName>
    </recommendedName>
</protein>
<comment type="caution">
    <text evidence="1">The sequence shown here is derived from an EMBL/GenBank/DDBJ whole genome shotgun (WGS) entry which is preliminary data.</text>
</comment>
<gene>
    <name evidence="1" type="ORF">HCN44_004828</name>
</gene>
<dbReference type="InterPro" id="IPR013083">
    <property type="entry name" value="Znf_RING/FYVE/PHD"/>
</dbReference>
<reference evidence="1 2" key="1">
    <citation type="submission" date="2020-08" db="EMBL/GenBank/DDBJ databases">
        <title>Aphidius gifuensis genome sequencing and assembly.</title>
        <authorList>
            <person name="Du Z."/>
        </authorList>
    </citation>
    <scope>NUCLEOTIDE SEQUENCE [LARGE SCALE GENOMIC DNA]</scope>
    <source>
        <strain evidence="1">YNYX2018</strain>
        <tissue evidence="1">Adults</tissue>
    </source>
</reference>
<organism evidence="1 2">
    <name type="scientific">Aphidius gifuensis</name>
    <name type="common">Parasitoid wasp</name>
    <dbReference type="NCBI Taxonomy" id="684658"/>
    <lineage>
        <taxon>Eukaryota</taxon>
        <taxon>Metazoa</taxon>
        <taxon>Ecdysozoa</taxon>
        <taxon>Arthropoda</taxon>
        <taxon>Hexapoda</taxon>
        <taxon>Insecta</taxon>
        <taxon>Pterygota</taxon>
        <taxon>Neoptera</taxon>
        <taxon>Endopterygota</taxon>
        <taxon>Hymenoptera</taxon>
        <taxon>Apocrita</taxon>
        <taxon>Ichneumonoidea</taxon>
        <taxon>Braconidae</taxon>
        <taxon>Aphidiinae</taxon>
        <taxon>Aphidius</taxon>
    </lineage>
</organism>
<dbReference type="AlphaFoldDB" id="A0A834XWL1"/>
<dbReference type="InterPro" id="IPR011011">
    <property type="entry name" value="Znf_FYVE_PHD"/>
</dbReference>
<dbReference type="EMBL" id="JACMRX010000003">
    <property type="protein sequence ID" value="KAF7992484.1"/>
    <property type="molecule type" value="Genomic_DNA"/>
</dbReference>
<dbReference type="OrthoDB" id="7695472at2759"/>
<proteinExistence type="predicted"/>
<name>A0A834XWL1_APHGI</name>
<accession>A0A834XWL1</accession>
<keyword evidence="2" id="KW-1185">Reference proteome</keyword>
<dbReference type="Gene3D" id="3.30.40.10">
    <property type="entry name" value="Zinc/RING finger domain, C3HC4 (zinc finger)"/>
    <property type="match status" value="1"/>
</dbReference>
<sequence length="338" mass="38268">MHFNTYDEVLAYQEKLERGGYTWCKGDSRSKKVGCSAKFKASLSKKGDVLKMTYLNITNSPACEQQVRDLFPVELKDGSADDTGKPQNSSICDLEKNIDVSTVVDEPLEYSILLSEIFKDCHVSRSWDISDGKKEDEKEVNGKTNEYLSNNNYETEAGVFLFEVGQRGEQPKLDTSTNIESVKIPVSCKTKGRPKAVKNTKNPAAAGPTSFSNLDENIKINKIMGMIFDEVLVNKVINDGYFIKNNDLSENTALPDCIFDENVDIKLVQKYFKRPAFTRLTKMLKSQHTYTCHECQNKLQDNSIVCDGCLFWYDFFCLGIKKAPAKTSWFCQNCLKMI</sequence>
<dbReference type="Proteomes" id="UP000639338">
    <property type="component" value="Unassembled WGS sequence"/>
</dbReference>